<dbReference type="CTD" id="150372"/>
<keyword evidence="2" id="KW-0812">Transmembrane</keyword>
<dbReference type="GO" id="GO:0045577">
    <property type="term" value="P:regulation of B cell differentiation"/>
    <property type="evidence" value="ECO:0007669"/>
    <property type="project" value="InterPro"/>
</dbReference>
<dbReference type="RefSeq" id="XP_023558309.1">
    <property type="nucleotide sequence ID" value="XM_023702541.1"/>
</dbReference>
<name>A0A6P6DEB2_OCTDE</name>
<keyword evidence="2" id="KW-1133">Transmembrane helix</keyword>
<dbReference type="Proteomes" id="UP000515203">
    <property type="component" value="Unplaced"/>
</dbReference>
<organism evidence="4 6">
    <name type="scientific">Octodon degus</name>
    <name type="common">Degu</name>
    <name type="synonym">Sciurus degus</name>
    <dbReference type="NCBI Taxonomy" id="10160"/>
    <lineage>
        <taxon>Eukaryota</taxon>
        <taxon>Metazoa</taxon>
        <taxon>Chordata</taxon>
        <taxon>Craniata</taxon>
        <taxon>Vertebrata</taxon>
        <taxon>Euteleostomi</taxon>
        <taxon>Mammalia</taxon>
        <taxon>Eutheria</taxon>
        <taxon>Euarchontoglires</taxon>
        <taxon>Glires</taxon>
        <taxon>Rodentia</taxon>
        <taxon>Hystricomorpha</taxon>
        <taxon>Octodontidae</taxon>
        <taxon>Octodon</taxon>
    </lineage>
</organism>
<dbReference type="GO" id="GO:0050853">
    <property type="term" value="P:B cell receptor signaling pathway"/>
    <property type="evidence" value="ECO:0007669"/>
    <property type="project" value="TreeGrafter"/>
</dbReference>
<dbReference type="GO" id="GO:0004888">
    <property type="term" value="F:transmembrane signaling receptor activity"/>
    <property type="evidence" value="ECO:0007669"/>
    <property type="project" value="InterPro"/>
</dbReference>
<dbReference type="PANTHER" id="PTHR35680:SF1">
    <property type="entry name" value="NFAT ACTIVATION MOLECULE 1"/>
    <property type="match status" value="1"/>
</dbReference>
<dbReference type="AlphaFoldDB" id="A0A6P6DEB2"/>
<gene>
    <name evidence="5 6" type="primary">Nfam1</name>
</gene>
<dbReference type="RefSeq" id="XP_023558310.1">
    <property type="nucleotide sequence ID" value="XM_023702542.1"/>
</dbReference>
<evidence type="ECO:0000256" key="1">
    <source>
        <dbReference type="SAM" id="MobiDB-lite"/>
    </source>
</evidence>
<feature type="region of interest" description="Disordered" evidence="1">
    <location>
        <begin position="265"/>
        <end position="296"/>
    </location>
</feature>
<dbReference type="PANTHER" id="PTHR35680">
    <property type="entry name" value="NFAT ACTIVATION MOLECULE 1"/>
    <property type="match status" value="1"/>
</dbReference>
<sequence>MGSTSASLEGGPRNGSGATQKADKPSEFQFWERSWSCLQEGAGNSGSALSRPGMWSQHNSVPARDWRGGQSVGHIGLPIMVSLANTDTSFGCSITYRNTPALKDFTVSYFHIDLQGQKSPEKQIPCHAGPGAENQTYTLLCSVKLRLPDASATGTYYCCVQWPSTVVRGSGTFILVRDVGYQPPPPSSQKPLLCGFTALLAVLSVLGTALLLWKKRQNLAPRKNPTQSGPDSRSACTPIQPTAESIYTALQRRETEVYACIESEGASPSPAWSFPSQEKGQQLQDDSEVNQVYENL</sequence>
<dbReference type="Pfam" id="PF25830">
    <property type="entry name" value="Ig_NFAM1"/>
    <property type="match status" value="1"/>
</dbReference>
<keyword evidence="4" id="KW-1185">Reference proteome</keyword>
<evidence type="ECO:0000313" key="4">
    <source>
        <dbReference type="Proteomes" id="UP000515203"/>
    </source>
</evidence>
<reference evidence="5 6" key="1">
    <citation type="submission" date="2025-04" db="UniProtKB">
        <authorList>
            <consortium name="RefSeq"/>
        </authorList>
    </citation>
    <scope>IDENTIFICATION</scope>
</reference>
<accession>A0A6P6DEB2</accession>
<dbReference type="InterPro" id="IPR057883">
    <property type="entry name" value="Ig_NFAM1"/>
</dbReference>
<feature type="region of interest" description="Disordered" evidence="1">
    <location>
        <begin position="1"/>
        <end position="25"/>
    </location>
</feature>
<dbReference type="GO" id="GO:0045121">
    <property type="term" value="C:membrane raft"/>
    <property type="evidence" value="ECO:0007669"/>
    <property type="project" value="TreeGrafter"/>
</dbReference>
<dbReference type="GO" id="GO:0001819">
    <property type="term" value="P:positive regulation of cytokine production"/>
    <property type="evidence" value="ECO:0007669"/>
    <property type="project" value="InterPro"/>
</dbReference>
<dbReference type="GeneID" id="101584098"/>
<evidence type="ECO:0000256" key="2">
    <source>
        <dbReference type="SAM" id="Phobius"/>
    </source>
</evidence>
<feature type="compositionally biased region" description="Polar residues" evidence="1">
    <location>
        <begin position="274"/>
        <end position="296"/>
    </location>
</feature>
<feature type="domain" description="NFAM1 Ig-like" evidence="3">
    <location>
        <begin position="69"/>
        <end position="177"/>
    </location>
</feature>
<proteinExistence type="predicted"/>
<feature type="transmembrane region" description="Helical" evidence="2">
    <location>
        <begin position="195"/>
        <end position="213"/>
    </location>
</feature>
<dbReference type="OrthoDB" id="9898104at2759"/>
<evidence type="ECO:0000259" key="3">
    <source>
        <dbReference type="Pfam" id="PF25830"/>
    </source>
</evidence>
<evidence type="ECO:0000313" key="5">
    <source>
        <dbReference type="RefSeq" id="XP_023558309.1"/>
    </source>
</evidence>
<dbReference type="GO" id="GO:0050861">
    <property type="term" value="P:positive regulation of B cell receptor signaling pathway"/>
    <property type="evidence" value="ECO:0007669"/>
    <property type="project" value="InterPro"/>
</dbReference>
<dbReference type="InterPro" id="IPR033549">
    <property type="entry name" value="NFAM1"/>
</dbReference>
<keyword evidence="2" id="KW-0472">Membrane</keyword>
<protein>
    <submittedName>
        <fullName evidence="5 6">NFAT activation molecule 1 isoform X1</fullName>
    </submittedName>
</protein>
<evidence type="ECO:0000313" key="6">
    <source>
        <dbReference type="RefSeq" id="XP_023558310.1"/>
    </source>
</evidence>